<dbReference type="RefSeq" id="WP_014015788.1">
    <property type="nucleotide sequence ID" value="NC_015873.1"/>
</dbReference>
<gene>
    <name evidence="1" type="ORF">MELS_0830</name>
</gene>
<proteinExistence type="predicted"/>
<name>G0VNM4_MEGEL</name>
<reference evidence="1 2" key="1">
    <citation type="journal article" date="2011" name="J. Bacteriol.">
        <title>Genome Sequence of the Ruminal Bacterium Megasphaera elsdenii.</title>
        <authorList>
            <person name="Marx H."/>
            <person name="Graf A.B."/>
            <person name="Tatto N."/>
            <person name="Thallinger G.G."/>
            <person name="Mattanovich D."/>
            <person name="Sauer M."/>
        </authorList>
    </citation>
    <scope>NUCLEOTIDE SEQUENCE [LARGE SCALE GENOMIC DNA]</scope>
    <source>
        <strain evidence="1 2">DSM 20460</strain>
    </source>
</reference>
<dbReference type="GeneID" id="97491788"/>
<dbReference type="HOGENOM" id="CLU_099853_0_0_9"/>
<dbReference type="KEGG" id="med:MELS_0830"/>
<dbReference type="Proteomes" id="UP000010111">
    <property type="component" value="Chromosome"/>
</dbReference>
<dbReference type="eggNOG" id="ENOG502ZQ01">
    <property type="taxonomic scope" value="Bacteria"/>
</dbReference>
<keyword evidence="2" id="KW-1185">Reference proteome</keyword>
<accession>G0VNM4</accession>
<evidence type="ECO:0000313" key="2">
    <source>
        <dbReference type="Proteomes" id="UP000010111"/>
    </source>
</evidence>
<sequence length="246" mass="29516">MLLEPNYKLTPRNKNVREKCPSKTVMKFSLKEIKQHFDESLAMLRNQTSIAHGFYENRNVEEAKYIWRTQIVLLESAYDFYLHEITKYGLCRIYEKQWDETPKYKNININMETLSEALISNGSLDWFLKFTNDHYSIKTLTSYQSFRDQCNLLGIDYREIADEVFYDRNSRKSTEEKLENVITELFKRRNRIAHQYDREYADAEPQNIDEKTVEDFLQRISEIVDSIYRAVLRKDGIFNDFTCNDK</sequence>
<organism evidence="1 2">
    <name type="scientific">Megasphaera elsdenii DSM 20460</name>
    <dbReference type="NCBI Taxonomy" id="1064535"/>
    <lineage>
        <taxon>Bacteria</taxon>
        <taxon>Bacillati</taxon>
        <taxon>Bacillota</taxon>
        <taxon>Negativicutes</taxon>
        <taxon>Veillonellales</taxon>
        <taxon>Veillonellaceae</taxon>
        <taxon>Megasphaera</taxon>
    </lineage>
</organism>
<protein>
    <submittedName>
        <fullName evidence="1">Uncharacterized protein</fullName>
    </submittedName>
</protein>
<dbReference type="EMBL" id="HE576794">
    <property type="protein sequence ID" value="CCC73052.1"/>
    <property type="molecule type" value="Genomic_DNA"/>
</dbReference>
<dbReference type="STRING" id="1064535.MELS_0830"/>
<dbReference type="AlphaFoldDB" id="G0VNM4"/>
<evidence type="ECO:0000313" key="1">
    <source>
        <dbReference type="EMBL" id="CCC73052.1"/>
    </source>
</evidence>